<comment type="pathway">
    <text evidence="4 11">Purine metabolism; AMP biosynthesis via salvage pathway; AMP from adenine: step 1/1.</text>
</comment>
<evidence type="ECO:0000256" key="4">
    <source>
        <dbReference type="ARBA" id="ARBA00004659"/>
    </source>
</evidence>
<dbReference type="InterPro" id="IPR000836">
    <property type="entry name" value="PRTase_dom"/>
</dbReference>
<dbReference type="SUPFAM" id="SSF53271">
    <property type="entry name" value="PRTase-like"/>
    <property type="match status" value="1"/>
</dbReference>
<evidence type="ECO:0000256" key="2">
    <source>
        <dbReference type="ARBA" id="ARBA00003968"/>
    </source>
</evidence>
<evidence type="ECO:0000256" key="9">
    <source>
        <dbReference type="ARBA" id="ARBA00022679"/>
    </source>
</evidence>
<dbReference type="NCBIfam" id="NF002636">
    <property type="entry name" value="PRK02304.1-5"/>
    <property type="match status" value="1"/>
</dbReference>
<dbReference type="RefSeq" id="WP_155339405.1">
    <property type="nucleotide sequence ID" value="NZ_BAAABN010000006.1"/>
</dbReference>
<comment type="caution">
    <text evidence="13">The sequence shown here is derived from an EMBL/GenBank/DDBJ whole genome shotgun (WGS) entry which is preliminary data.</text>
</comment>
<evidence type="ECO:0000313" key="14">
    <source>
        <dbReference type="Proteomes" id="UP000334990"/>
    </source>
</evidence>
<dbReference type="FunFam" id="3.40.50.2020:FF:000021">
    <property type="entry name" value="Adenine phosphoribosyltransferase"/>
    <property type="match status" value="1"/>
</dbReference>
<evidence type="ECO:0000259" key="12">
    <source>
        <dbReference type="Pfam" id="PF00156"/>
    </source>
</evidence>
<evidence type="ECO:0000256" key="10">
    <source>
        <dbReference type="ARBA" id="ARBA00022726"/>
    </source>
</evidence>
<reference evidence="13 14" key="1">
    <citation type="submission" date="2019-10" db="EMBL/GenBank/DDBJ databases">
        <title>Whole genome shotgun sequence of Acrocarpospora corrugata NBRC 13972.</title>
        <authorList>
            <person name="Ichikawa N."/>
            <person name="Kimura A."/>
            <person name="Kitahashi Y."/>
            <person name="Komaki H."/>
            <person name="Oguchi A."/>
        </authorList>
    </citation>
    <scope>NUCLEOTIDE SEQUENCE [LARGE SCALE GENOMIC DNA]</scope>
    <source>
        <strain evidence="13 14">NBRC 13972</strain>
    </source>
</reference>
<keyword evidence="9 11" id="KW-0808">Transferase</keyword>
<protein>
    <recommendedName>
        <fullName evidence="6 11">Adenine phosphoribosyltransferase</fullName>
        <shortName evidence="11">APRT</shortName>
        <ecNumber evidence="6 11">2.4.2.7</ecNumber>
    </recommendedName>
</protein>
<dbReference type="PANTHER" id="PTHR32315">
    <property type="entry name" value="ADENINE PHOSPHORIBOSYLTRANSFERASE"/>
    <property type="match status" value="1"/>
</dbReference>
<dbReference type="HAMAP" id="MF_00004">
    <property type="entry name" value="Aden_phosphoribosyltr"/>
    <property type="match status" value="1"/>
</dbReference>
<keyword evidence="14" id="KW-1185">Reference proteome</keyword>
<dbReference type="Gene3D" id="3.40.50.2020">
    <property type="match status" value="1"/>
</dbReference>
<dbReference type="InterPro" id="IPR029057">
    <property type="entry name" value="PRTase-like"/>
</dbReference>
<comment type="subunit">
    <text evidence="11">Homodimer.</text>
</comment>
<evidence type="ECO:0000256" key="3">
    <source>
        <dbReference type="ARBA" id="ARBA00004496"/>
    </source>
</evidence>
<dbReference type="GO" id="GO:0006168">
    <property type="term" value="P:adenine salvage"/>
    <property type="evidence" value="ECO:0007669"/>
    <property type="project" value="InterPro"/>
</dbReference>
<evidence type="ECO:0000256" key="8">
    <source>
        <dbReference type="ARBA" id="ARBA00022676"/>
    </source>
</evidence>
<feature type="domain" description="Phosphoribosyltransferase" evidence="12">
    <location>
        <begin position="43"/>
        <end position="146"/>
    </location>
</feature>
<organism evidence="13 14">
    <name type="scientific">Acrocarpospora corrugata</name>
    <dbReference type="NCBI Taxonomy" id="35763"/>
    <lineage>
        <taxon>Bacteria</taxon>
        <taxon>Bacillati</taxon>
        <taxon>Actinomycetota</taxon>
        <taxon>Actinomycetes</taxon>
        <taxon>Streptosporangiales</taxon>
        <taxon>Streptosporangiaceae</taxon>
        <taxon>Acrocarpospora</taxon>
    </lineage>
</organism>
<dbReference type="GO" id="GO:0016208">
    <property type="term" value="F:AMP binding"/>
    <property type="evidence" value="ECO:0007669"/>
    <property type="project" value="TreeGrafter"/>
</dbReference>
<dbReference type="GO" id="GO:0005737">
    <property type="term" value="C:cytoplasm"/>
    <property type="evidence" value="ECO:0007669"/>
    <property type="project" value="UniProtKB-SubCell"/>
</dbReference>
<proteinExistence type="inferred from homology"/>
<comment type="similarity">
    <text evidence="5 11">Belongs to the purine/pyrimidine phosphoribosyltransferase family.</text>
</comment>
<evidence type="ECO:0000256" key="1">
    <source>
        <dbReference type="ARBA" id="ARBA00000868"/>
    </source>
</evidence>
<dbReference type="GO" id="GO:0006166">
    <property type="term" value="P:purine ribonucleoside salvage"/>
    <property type="evidence" value="ECO:0007669"/>
    <property type="project" value="UniProtKB-UniRule"/>
</dbReference>
<evidence type="ECO:0000256" key="5">
    <source>
        <dbReference type="ARBA" id="ARBA00008391"/>
    </source>
</evidence>
<comment type="function">
    <text evidence="2 11">Catalyzes a salvage reaction resulting in the formation of AMP, that is energically less costly than de novo synthesis.</text>
</comment>
<dbReference type="InterPro" id="IPR005764">
    <property type="entry name" value="Ade_phspho_trans"/>
</dbReference>
<name>A0A5M3W2H8_9ACTN</name>
<keyword evidence="8 11" id="KW-0328">Glycosyltransferase</keyword>
<dbReference type="PANTHER" id="PTHR32315:SF3">
    <property type="entry name" value="ADENINE PHOSPHORIBOSYLTRANSFERASE"/>
    <property type="match status" value="1"/>
</dbReference>
<evidence type="ECO:0000313" key="13">
    <source>
        <dbReference type="EMBL" id="GES03235.1"/>
    </source>
</evidence>
<dbReference type="GO" id="GO:0002055">
    <property type="term" value="F:adenine binding"/>
    <property type="evidence" value="ECO:0007669"/>
    <property type="project" value="TreeGrafter"/>
</dbReference>
<dbReference type="Proteomes" id="UP000334990">
    <property type="component" value="Unassembled WGS sequence"/>
</dbReference>
<dbReference type="OrthoDB" id="9803963at2"/>
<dbReference type="InterPro" id="IPR050054">
    <property type="entry name" value="UPRTase/APRTase"/>
</dbReference>
<evidence type="ECO:0000256" key="7">
    <source>
        <dbReference type="ARBA" id="ARBA00022490"/>
    </source>
</evidence>
<dbReference type="EC" id="2.4.2.7" evidence="6 11"/>
<gene>
    <name evidence="11 13" type="primary">apt</name>
    <name evidence="13" type="ORF">Acor_53010</name>
</gene>
<dbReference type="GO" id="GO:0044209">
    <property type="term" value="P:AMP salvage"/>
    <property type="evidence" value="ECO:0007669"/>
    <property type="project" value="UniProtKB-UniRule"/>
</dbReference>
<comment type="catalytic activity">
    <reaction evidence="1 11">
        <text>AMP + diphosphate = 5-phospho-alpha-D-ribose 1-diphosphate + adenine</text>
        <dbReference type="Rhea" id="RHEA:16609"/>
        <dbReference type="ChEBI" id="CHEBI:16708"/>
        <dbReference type="ChEBI" id="CHEBI:33019"/>
        <dbReference type="ChEBI" id="CHEBI:58017"/>
        <dbReference type="ChEBI" id="CHEBI:456215"/>
        <dbReference type="EC" id="2.4.2.7"/>
    </reaction>
</comment>
<evidence type="ECO:0000256" key="11">
    <source>
        <dbReference type="HAMAP-Rule" id="MF_00004"/>
    </source>
</evidence>
<comment type="subcellular location">
    <subcellularLocation>
        <location evidence="3 11">Cytoplasm</location>
    </subcellularLocation>
</comment>
<dbReference type="CDD" id="cd06223">
    <property type="entry name" value="PRTases_typeI"/>
    <property type="match status" value="1"/>
</dbReference>
<keyword evidence="7 11" id="KW-0963">Cytoplasm</keyword>
<accession>A0A5M3W2H8</accession>
<dbReference type="NCBIfam" id="NF002634">
    <property type="entry name" value="PRK02304.1-3"/>
    <property type="match status" value="1"/>
</dbReference>
<dbReference type="NCBIfam" id="TIGR01090">
    <property type="entry name" value="apt"/>
    <property type="match status" value="1"/>
</dbReference>
<dbReference type="UniPathway" id="UPA00588">
    <property type="reaction ID" value="UER00646"/>
</dbReference>
<dbReference type="GO" id="GO:0003999">
    <property type="term" value="F:adenine phosphoribosyltransferase activity"/>
    <property type="evidence" value="ECO:0007669"/>
    <property type="project" value="UniProtKB-UniRule"/>
</dbReference>
<sequence>MTDWISLIRDIPDYPKPGILFKDITPLLAEPAAFTMVVDGLSAGYAFDKVVGIEARGFILAAPVAIRNAAGFVPVRKKGKLPAETFEESYDLEYGSATLEMHTDALAPGERVLIVDDVLATGGTAAATVDLVRRTGAQVVGVSFLMELSFLAGREKLAGLDVRSLVTV</sequence>
<evidence type="ECO:0000256" key="6">
    <source>
        <dbReference type="ARBA" id="ARBA00011893"/>
    </source>
</evidence>
<dbReference type="AlphaFoldDB" id="A0A5M3W2H8"/>
<dbReference type="EMBL" id="BLAD01000066">
    <property type="protein sequence ID" value="GES03235.1"/>
    <property type="molecule type" value="Genomic_DNA"/>
</dbReference>
<keyword evidence="10 11" id="KW-0660">Purine salvage</keyword>
<dbReference type="Pfam" id="PF00156">
    <property type="entry name" value="Pribosyltran"/>
    <property type="match status" value="1"/>
</dbReference>